<evidence type="ECO:0000256" key="9">
    <source>
        <dbReference type="ARBA" id="ARBA00038954"/>
    </source>
</evidence>
<keyword evidence="7" id="KW-0560">Oxidoreductase</keyword>
<dbReference type="PANTHER" id="PTHR43161">
    <property type="entry name" value="SORBITOL DEHYDROGENASE"/>
    <property type="match status" value="1"/>
</dbReference>
<dbReference type="RefSeq" id="XP_025435862.1">
    <property type="nucleotide sequence ID" value="XM_025579438.1"/>
</dbReference>
<comment type="subunit">
    <text evidence="4">Homotetramer.</text>
</comment>
<evidence type="ECO:0000256" key="10">
    <source>
        <dbReference type="ARBA" id="ARBA00039783"/>
    </source>
</evidence>
<evidence type="ECO:0000256" key="8">
    <source>
        <dbReference type="ARBA" id="ARBA00023027"/>
    </source>
</evidence>
<dbReference type="GO" id="GO:0050019">
    <property type="term" value="F:L-arabinitol 4-dehydrogenase activity"/>
    <property type="evidence" value="ECO:0007669"/>
    <property type="project" value="UniProtKB-EC"/>
</dbReference>
<evidence type="ECO:0000313" key="16">
    <source>
        <dbReference type="Proteomes" id="UP000248349"/>
    </source>
</evidence>
<dbReference type="PANTHER" id="PTHR43161:SF12">
    <property type="entry name" value="L-ARABINITOL 4-DEHYDROGENASE"/>
    <property type="match status" value="1"/>
</dbReference>
<dbReference type="Proteomes" id="UP000248349">
    <property type="component" value="Unassembled WGS sequence"/>
</dbReference>
<dbReference type="InterPro" id="IPR011032">
    <property type="entry name" value="GroES-like_sf"/>
</dbReference>
<accession>A0A319A056</accession>
<dbReference type="OrthoDB" id="2148442at2759"/>
<dbReference type="InterPro" id="IPR036291">
    <property type="entry name" value="NAD(P)-bd_dom_sf"/>
</dbReference>
<dbReference type="InterPro" id="IPR013149">
    <property type="entry name" value="ADH-like_C"/>
</dbReference>
<keyword evidence="6 12" id="KW-0862">Zinc</keyword>
<keyword evidence="5 12" id="KW-0479">Metal-binding</keyword>
<feature type="domain" description="Alcohol dehydrogenase-like N-terminal" evidence="14">
    <location>
        <begin position="44"/>
        <end position="155"/>
    </location>
</feature>
<sequence>MATATVTALDKPNIGVYTNTKHDLWVAESKPTLEEVKSGEGLRPGEVTIQVRSTGICGSDVHFWHAGCIGPMIVTGDHILGHESAGQVVAVAPDVTSLQPGDRVAIEPNIICNACEPCLTGRYNGCERVQFLSTPPVDGLLRRYVNHPAIWCHKIGPEISYEDGALLEPLSVSLAAIERSGLRLGDPCLITGAGPIGLITLLSAHAAGATPIVITDIDESRLRFAQSLVPGVRPYQVQLGRSAEETAQGIVRVFNDGDEAQASSPTALRPRIALECTGVESSVASAIWSVKFGGKVFVIGVGKNEMTIPFMRLSTQEIDLQYQYRYSNTWPRAIRLVKNGVIRLDKLVTHRFTLEDALKAFETAANPKTGAIKVQIMSDEEDVKAASAGQKR</sequence>
<dbReference type="EC" id="1.1.1.12" evidence="9"/>
<dbReference type="PROSITE" id="PS00059">
    <property type="entry name" value="ADH_ZINC"/>
    <property type="match status" value="1"/>
</dbReference>
<feature type="domain" description="Alcohol dehydrogenase-like C-terminal" evidence="13">
    <location>
        <begin position="195"/>
        <end position="338"/>
    </location>
</feature>
<evidence type="ECO:0000256" key="2">
    <source>
        <dbReference type="ARBA" id="ARBA00004921"/>
    </source>
</evidence>
<dbReference type="SUPFAM" id="SSF51735">
    <property type="entry name" value="NAD(P)-binding Rossmann-fold domains"/>
    <property type="match status" value="1"/>
</dbReference>
<dbReference type="Pfam" id="PF08240">
    <property type="entry name" value="ADH_N"/>
    <property type="match status" value="1"/>
</dbReference>
<dbReference type="EMBL" id="KZ821218">
    <property type="protein sequence ID" value="PYH49880.1"/>
    <property type="molecule type" value="Genomic_DNA"/>
</dbReference>
<evidence type="ECO:0000259" key="14">
    <source>
        <dbReference type="Pfam" id="PF08240"/>
    </source>
</evidence>
<reference evidence="15 16" key="1">
    <citation type="submission" date="2016-12" db="EMBL/GenBank/DDBJ databases">
        <title>The genomes of Aspergillus section Nigri reveals drivers in fungal speciation.</title>
        <authorList>
            <consortium name="DOE Joint Genome Institute"/>
            <person name="Vesth T.C."/>
            <person name="Nybo J."/>
            <person name="Theobald S."/>
            <person name="Brandl J."/>
            <person name="Frisvad J.C."/>
            <person name="Nielsen K.F."/>
            <person name="Lyhne E.K."/>
            <person name="Kogle M.E."/>
            <person name="Kuo A."/>
            <person name="Riley R."/>
            <person name="Clum A."/>
            <person name="Nolan M."/>
            <person name="Lipzen A."/>
            <person name="Salamov A."/>
            <person name="Henrissat B."/>
            <person name="Wiebenga A."/>
            <person name="De Vries R.P."/>
            <person name="Grigoriev I.V."/>
            <person name="Mortensen U.H."/>
            <person name="Andersen M.R."/>
            <person name="Baker S.E."/>
        </authorList>
    </citation>
    <scope>NUCLEOTIDE SEQUENCE [LARGE SCALE GENOMIC DNA]</scope>
    <source>
        <strain evidence="15 16">JOP 1030-1</strain>
    </source>
</reference>
<proteinExistence type="inferred from homology"/>
<evidence type="ECO:0000256" key="7">
    <source>
        <dbReference type="ARBA" id="ARBA00023002"/>
    </source>
</evidence>
<evidence type="ECO:0000256" key="1">
    <source>
        <dbReference type="ARBA" id="ARBA00001947"/>
    </source>
</evidence>
<evidence type="ECO:0000256" key="12">
    <source>
        <dbReference type="RuleBase" id="RU361277"/>
    </source>
</evidence>
<dbReference type="AlphaFoldDB" id="A0A319A056"/>
<dbReference type="GO" id="GO:0003939">
    <property type="term" value="F:L-iditol 2-dehydrogenase (NAD+) activity"/>
    <property type="evidence" value="ECO:0007669"/>
    <property type="project" value="TreeGrafter"/>
</dbReference>
<dbReference type="CDD" id="cd05285">
    <property type="entry name" value="sorbitol_DH"/>
    <property type="match status" value="1"/>
</dbReference>
<evidence type="ECO:0000256" key="3">
    <source>
        <dbReference type="ARBA" id="ARBA00008072"/>
    </source>
</evidence>
<name>A0A319A056_9EURO</name>
<dbReference type="InterPro" id="IPR045306">
    <property type="entry name" value="SDH-like"/>
</dbReference>
<dbReference type="STRING" id="1450539.A0A319A056"/>
<dbReference type="InterPro" id="IPR013154">
    <property type="entry name" value="ADH-like_N"/>
</dbReference>
<dbReference type="InterPro" id="IPR002328">
    <property type="entry name" value="ADH_Zn_CS"/>
</dbReference>
<evidence type="ECO:0000259" key="13">
    <source>
        <dbReference type="Pfam" id="PF00107"/>
    </source>
</evidence>
<comment type="catalytic activity">
    <reaction evidence="11">
        <text>L-arabinitol + NAD(+) = L-xylulose + NADH + H(+)</text>
        <dbReference type="Rhea" id="RHEA:16381"/>
        <dbReference type="ChEBI" id="CHEBI:15378"/>
        <dbReference type="ChEBI" id="CHEBI:17399"/>
        <dbReference type="ChEBI" id="CHEBI:18403"/>
        <dbReference type="ChEBI" id="CHEBI:57540"/>
        <dbReference type="ChEBI" id="CHEBI:57945"/>
        <dbReference type="EC" id="1.1.1.12"/>
    </reaction>
</comment>
<comment type="cofactor">
    <cofactor evidence="1 12">
        <name>Zn(2+)</name>
        <dbReference type="ChEBI" id="CHEBI:29105"/>
    </cofactor>
</comment>
<organism evidence="15 16">
    <name type="scientific">Aspergillus saccharolyticus JOP 1030-1</name>
    <dbReference type="NCBI Taxonomy" id="1450539"/>
    <lineage>
        <taxon>Eukaryota</taxon>
        <taxon>Fungi</taxon>
        <taxon>Dikarya</taxon>
        <taxon>Ascomycota</taxon>
        <taxon>Pezizomycotina</taxon>
        <taxon>Eurotiomycetes</taxon>
        <taxon>Eurotiomycetidae</taxon>
        <taxon>Eurotiales</taxon>
        <taxon>Aspergillaceae</taxon>
        <taxon>Aspergillus</taxon>
        <taxon>Aspergillus subgen. Circumdati</taxon>
    </lineage>
</organism>
<evidence type="ECO:0000256" key="11">
    <source>
        <dbReference type="ARBA" id="ARBA00049317"/>
    </source>
</evidence>
<keyword evidence="8" id="KW-0520">NAD</keyword>
<comment type="pathway">
    <text evidence="2">Carbohydrate degradation.</text>
</comment>
<dbReference type="SUPFAM" id="SSF50129">
    <property type="entry name" value="GroES-like"/>
    <property type="match status" value="1"/>
</dbReference>
<keyword evidence="16" id="KW-1185">Reference proteome</keyword>
<evidence type="ECO:0000313" key="15">
    <source>
        <dbReference type="EMBL" id="PYH49880.1"/>
    </source>
</evidence>
<dbReference type="GeneID" id="37080667"/>
<comment type="similarity">
    <text evidence="3 12">Belongs to the zinc-containing alcohol dehydrogenase family.</text>
</comment>
<dbReference type="GO" id="GO:0008270">
    <property type="term" value="F:zinc ion binding"/>
    <property type="evidence" value="ECO:0007669"/>
    <property type="project" value="InterPro"/>
</dbReference>
<evidence type="ECO:0000256" key="4">
    <source>
        <dbReference type="ARBA" id="ARBA00011881"/>
    </source>
</evidence>
<dbReference type="Gene3D" id="3.40.50.720">
    <property type="entry name" value="NAD(P)-binding Rossmann-like Domain"/>
    <property type="match status" value="1"/>
</dbReference>
<evidence type="ECO:0000256" key="5">
    <source>
        <dbReference type="ARBA" id="ARBA00022723"/>
    </source>
</evidence>
<dbReference type="Gene3D" id="3.90.180.10">
    <property type="entry name" value="Medium-chain alcohol dehydrogenases, catalytic domain"/>
    <property type="match status" value="1"/>
</dbReference>
<dbReference type="Pfam" id="PF00107">
    <property type="entry name" value="ADH_zinc_N"/>
    <property type="match status" value="1"/>
</dbReference>
<evidence type="ECO:0000256" key="6">
    <source>
        <dbReference type="ARBA" id="ARBA00022833"/>
    </source>
</evidence>
<dbReference type="FunFam" id="3.40.50.720:FF:000068">
    <property type="entry name" value="Sorbitol dehydrogenase"/>
    <property type="match status" value="1"/>
</dbReference>
<gene>
    <name evidence="15" type="ORF">BP01DRAFT_419987</name>
</gene>
<dbReference type="GO" id="GO:0006062">
    <property type="term" value="P:sorbitol catabolic process"/>
    <property type="evidence" value="ECO:0007669"/>
    <property type="project" value="TreeGrafter"/>
</dbReference>
<protein>
    <recommendedName>
        <fullName evidence="10">L-arabinitol 4-dehydrogenase</fullName>
        <ecNumber evidence="9">1.1.1.12</ecNumber>
    </recommendedName>
</protein>